<dbReference type="InterPro" id="IPR041033">
    <property type="entry name" value="SpaA_PFL_dom_1"/>
</dbReference>
<dbReference type="EMBL" id="SGWX01000001">
    <property type="protein sequence ID" value="RZS60430.1"/>
    <property type="molecule type" value="Genomic_DNA"/>
</dbReference>
<evidence type="ECO:0008006" key="13">
    <source>
        <dbReference type="Google" id="ProtNLM"/>
    </source>
</evidence>
<dbReference type="InterPro" id="IPR041171">
    <property type="entry name" value="SDR_Ig"/>
</dbReference>
<evidence type="ECO:0000259" key="8">
    <source>
        <dbReference type="Pfam" id="PF17802"/>
    </source>
</evidence>
<accession>A0A4V2EXR7</accession>
<dbReference type="AlphaFoldDB" id="A0A4V2EXR7"/>
<evidence type="ECO:0000259" key="9">
    <source>
        <dbReference type="Pfam" id="PF17961"/>
    </source>
</evidence>
<evidence type="ECO:0000256" key="2">
    <source>
        <dbReference type="ARBA" id="ARBA00022512"/>
    </source>
</evidence>
<comment type="caution">
    <text evidence="11">The sequence shown here is derived from an EMBL/GenBank/DDBJ whole genome shotgun (WGS) entry which is preliminary data.</text>
</comment>
<dbReference type="Pfam" id="PF25549">
    <property type="entry name" value="DUF7927"/>
    <property type="match status" value="1"/>
</dbReference>
<feature type="domain" description="DUF7927" evidence="10">
    <location>
        <begin position="358"/>
        <end position="468"/>
    </location>
</feature>
<dbReference type="Proteomes" id="UP000293852">
    <property type="component" value="Unassembled WGS sequence"/>
</dbReference>
<evidence type="ECO:0000256" key="1">
    <source>
        <dbReference type="ARBA" id="ARBA00004168"/>
    </source>
</evidence>
<dbReference type="SUPFAM" id="SSF49401">
    <property type="entry name" value="Bacterial adhesins"/>
    <property type="match status" value="1"/>
</dbReference>
<keyword evidence="6" id="KW-0472">Membrane</keyword>
<organism evidence="11 12">
    <name type="scientific">Xylanimonas ulmi</name>
    <dbReference type="NCBI Taxonomy" id="228973"/>
    <lineage>
        <taxon>Bacteria</taxon>
        <taxon>Bacillati</taxon>
        <taxon>Actinomycetota</taxon>
        <taxon>Actinomycetes</taxon>
        <taxon>Micrococcales</taxon>
        <taxon>Promicromonosporaceae</taxon>
        <taxon>Xylanimonas</taxon>
    </lineage>
</organism>
<comment type="subcellular location">
    <subcellularLocation>
        <location evidence="1">Secreted</location>
        <location evidence="1">Cell wall</location>
        <topology evidence="1">Peptidoglycan-anchor</topology>
    </subcellularLocation>
</comment>
<evidence type="ECO:0000256" key="3">
    <source>
        <dbReference type="ARBA" id="ARBA00022525"/>
    </source>
</evidence>
<sequence>MKVSWRRLRSTTRLMACAVAASLVVAFGWGAAPARADVIDDAIKTVTVTPANPKPGQSLRLDLTWAVPDSATAGDTFTLALPGELVRITTAFDLPAVDEHGDPVRDANGAPVVAARAVVEDGLVTFTLTQYADERQNVRGTAFFEVRLSYDAQPGSTVVVEYGLESTIEIEVGSSGGSVEKIDRTKPYKGGTWRDPGSGITGAEGDYLQYYVSSPGGPLQTVTVVDTLGPGQEFICPGDDTAPKVTMPRVLFYAFDPATGMVPTGTAPETPEQVGSAVTIACGAEAGAQQMTFTVSPVPSGRYAQFVYWVRVTDKTLTSYSNAASVRTSTTQEGVTTTIVRKDAGGTGLGDQFPSAAVTVDKTADPASGTTVGPGQVVTYRLAFDHSGTGEAQVDFTDRLGAVLDDADFVGIIDDGGLSVERLADSLHITGVLSADTQVAYTVRVKPVGDGAGDHLLRNVVVAGDEPDGPGTEHPVRYLYVAKVGDDGAALAGAQFVLRADEAHAPGAVLTDPTLVAVEGETGLFVTGAIEPGAYWLEEVAAPDGFDLLAAPVRFEVAEDGGVTLTDPAASTQIAVSDSGDGMGLITVTDRRTLTLPLTGGPGDLAFWLCGGAVLALVAAGLIAGRRTAGGGSRRAQAADR</sequence>
<reference evidence="11 12" key="1">
    <citation type="submission" date="2019-02" db="EMBL/GenBank/DDBJ databases">
        <title>Sequencing the genomes of 1000 actinobacteria strains.</title>
        <authorList>
            <person name="Klenk H.-P."/>
        </authorList>
    </citation>
    <scope>NUCLEOTIDE SEQUENCE [LARGE SCALE GENOMIC DNA]</scope>
    <source>
        <strain evidence="11 12">DSM 16932</strain>
    </source>
</reference>
<dbReference type="OrthoDB" id="5142801at2"/>
<feature type="domain" description="SpaA-like prealbumin fold" evidence="8">
    <location>
        <begin position="481"/>
        <end position="565"/>
    </location>
</feature>
<evidence type="ECO:0000256" key="5">
    <source>
        <dbReference type="ARBA" id="ARBA00023088"/>
    </source>
</evidence>
<evidence type="ECO:0000256" key="7">
    <source>
        <dbReference type="SAM" id="SignalP"/>
    </source>
</evidence>
<keyword evidence="6" id="KW-0812">Transmembrane</keyword>
<dbReference type="GO" id="GO:0007155">
    <property type="term" value="P:cell adhesion"/>
    <property type="evidence" value="ECO:0007669"/>
    <property type="project" value="InterPro"/>
</dbReference>
<dbReference type="GO" id="GO:0005975">
    <property type="term" value="P:carbohydrate metabolic process"/>
    <property type="evidence" value="ECO:0007669"/>
    <property type="project" value="UniProtKB-ARBA"/>
</dbReference>
<proteinExistence type="predicted"/>
<evidence type="ECO:0000313" key="12">
    <source>
        <dbReference type="Proteomes" id="UP000293852"/>
    </source>
</evidence>
<dbReference type="RefSeq" id="WP_130412344.1">
    <property type="nucleotide sequence ID" value="NZ_SGWX01000001.1"/>
</dbReference>
<evidence type="ECO:0000313" key="11">
    <source>
        <dbReference type="EMBL" id="RZS60430.1"/>
    </source>
</evidence>
<evidence type="ECO:0000259" key="10">
    <source>
        <dbReference type="Pfam" id="PF25549"/>
    </source>
</evidence>
<evidence type="ECO:0000256" key="4">
    <source>
        <dbReference type="ARBA" id="ARBA00022729"/>
    </source>
</evidence>
<dbReference type="Pfam" id="PF17961">
    <property type="entry name" value="Big_8"/>
    <property type="match status" value="1"/>
</dbReference>
<protein>
    <recommendedName>
        <fullName evidence="13">Isopeptide-forming domain-containing fimbrial protein</fullName>
    </recommendedName>
</protein>
<name>A0A4V2EXR7_9MICO</name>
<keyword evidence="5" id="KW-0572">Peptidoglycan-anchor</keyword>
<keyword evidence="2" id="KW-0134">Cell wall</keyword>
<dbReference type="Pfam" id="PF17802">
    <property type="entry name" value="SpaA"/>
    <property type="match status" value="1"/>
</dbReference>
<keyword evidence="3" id="KW-0964">Secreted</keyword>
<keyword evidence="12" id="KW-1185">Reference proteome</keyword>
<dbReference type="InterPro" id="IPR013783">
    <property type="entry name" value="Ig-like_fold"/>
</dbReference>
<dbReference type="InterPro" id="IPR011252">
    <property type="entry name" value="Fibrogen-bd_dom1"/>
</dbReference>
<feature type="transmembrane region" description="Helical" evidence="6">
    <location>
        <begin position="605"/>
        <end position="625"/>
    </location>
</feature>
<dbReference type="InterPro" id="IPR057687">
    <property type="entry name" value="DUF7927"/>
</dbReference>
<dbReference type="Gene3D" id="2.60.40.10">
    <property type="entry name" value="Immunoglobulins"/>
    <property type="match status" value="1"/>
</dbReference>
<evidence type="ECO:0000256" key="6">
    <source>
        <dbReference type="SAM" id="Phobius"/>
    </source>
</evidence>
<dbReference type="InterPro" id="IPR008966">
    <property type="entry name" value="Adhesion_dom_sf"/>
</dbReference>
<gene>
    <name evidence="11" type="ORF">EV386_0688</name>
</gene>
<keyword evidence="4 7" id="KW-0732">Signal</keyword>
<keyword evidence="6" id="KW-1133">Transmembrane helix</keyword>
<dbReference type="Gene3D" id="2.60.40.1280">
    <property type="match status" value="1"/>
</dbReference>
<feature type="signal peptide" evidence="7">
    <location>
        <begin position="1"/>
        <end position="36"/>
    </location>
</feature>
<feature type="chain" id="PRO_5020293503" description="Isopeptide-forming domain-containing fimbrial protein" evidence="7">
    <location>
        <begin position="37"/>
        <end position="641"/>
    </location>
</feature>
<feature type="domain" description="SDR-like Ig" evidence="9">
    <location>
        <begin position="53"/>
        <end position="148"/>
    </location>
</feature>